<feature type="transmembrane region" description="Helical" evidence="8">
    <location>
        <begin position="295"/>
        <end position="313"/>
    </location>
</feature>
<evidence type="ECO:0000256" key="8">
    <source>
        <dbReference type="SAM" id="Phobius"/>
    </source>
</evidence>
<evidence type="ECO:0000313" key="10">
    <source>
        <dbReference type="EMBL" id="GES18393.1"/>
    </source>
</evidence>
<keyword evidence="7 8" id="KW-0472">Membrane</keyword>
<evidence type="ECO:0000313" key="11">
    <source>
        <dbReference type="Proteomes" id="UP000377595"/>
    </source>
</evidence>
<feature type="transmembrane region" description="Helical" evidence="8">
    <location>
        <begin position="20"/>
        <end position="37"/>
    </location>
</feature>
<dbReference type="NCBIfam" id="TIGR00710">
    <property type="entry name" value="efflux_Bcr_CflA"/>
    <property type="match status" value="1"/>
</dbReference>
<comment type="similarity">
    <text evidence="2">Belongs to the major facilitator superfamily. Bcr/CmlA family.</text>
</comment>
<feature type="transmembrane region" description="Helical" evidence="8">
    <location>
        <begin position="57"/>
        <end position="76"/>
    </location>
</feature>
<organism evidence="10 11">
    <name type="scientific">Acrocarpospora pleiomorpha</name>
    <dbReference type="NCBI Taxonomy" id="90975"/>
    <lineage>
        <taxon>Bacteria</taxon>
        <taxon>Bacillati</taxon>
        <taxon>Actinomycetota</taxon>
        <taxon>Actinomycetes</taxon>
        <taxon>Streptosporangiales</taxon>
        <taxon>Streptosporangiaceae</taxon>
        <taxon>Acrocarpospora</taxon>
    </lineage>
</organism>
<evidence type="ECO:0000256" key="1">
    <source>
        <dbReference type="ARBA" id="ARBA00004651"/>
    </source>
</evidence>
<evidence type="ECO:0000256" key="2">
    <source>
        <dbReference type="ARBA" id="ARBA00006236"/>
    </source>
</evidence>
<dbReference type="PANTHER" id="PTHR23502:SF132">
    <property type="entry name" value="POLYAMINE TRANSPORTER 2-RELATED"/>
    <property type="match status" value="1"/>
</dbReference>
<dbReference type="GO" id="GO:1990961">
    <property type="term" value="P:xenobiotic detoxification by transmembrane export across the plasma membrane"/>
    <property type="evidence" value="ECO:0007669"/>
    <property type="project" value="InterPro"/>
</dbReference>
<feature type="transmembrane region" description="Helical" evidence="8">
    <location>
        <begin position="262"/>
        <end position="283"/>
    </location>
</feature>
<dbReference type="InterPro" id="IPR036259">
    <property type="entry name" value="MFS_trans_sf"/>
</dbReference>
<evidence type="ECO:0000256" key="7">
    <source>
        <dbReference type="ARBA" id="ARBA00023136"/>
    </source>
</evidence>
<feature type="transmembrane region" description="Helical" evidence="8">
    <location>
        <begin position="88"/>
        <end position="107"/>
    </location>
</feature>
<dbReference type="CDD" id="cd17320">
    <property type="entry name" value="MFS_MdfA_MDR_like"/>
    <property type="match status" value="1"/>
</dbReference>
<accession>A0A5M3XHB6</accession>
<evidence type="ECO:0000256" key="6">
    <source>
        <dbReference type="ARBA" id="ARBA00022989"/>
    </source>
</evidence>
<dbReference type="SUPFAM" id="SSF103473">
    <property type="entry name" value="MFS general substrate transporter"/>
    <property type="match status" value="1"/>
</dbReference>
<dbReference type="PROSITE" id="PS00216">
    <property type="entry name" value="SUGAR_TRANSPORT_1"/>
    <property type="match status" value="1"/>
</dbReference>
<dbReference type="PROSITE" id="PS50850">
    <property type="entry name" value="MFS"/>
    <property type="match status" value="1"/>
</dbReference>
<dbReference type="AlphaFoldDB" id="A0A5M3XHB6"/>
<dbReference type="InterPro" id="IPR020846">
    <property type="entry name" value="MFS_dom"/>
</dbReference>
<dbReference type="OrthoDB" id="9814303at2"/>
<gene>
    <name evidence="10" type="ORF">Aple_012880</name>
</gene>
<dbReference type="Proteomes" id="UP000377595">
    <property type="component" value="Unassembled WGS sequence"/>
</dbReference>
<reference evidence="10 11" key="1">
    <citation type="submission" date="2019-10" db="EMBL/GenBank/DDBJ databases">
        <title>Whole genome shotgun sequence of Acrocarpospora pleiomorpha NBRC 16267.</title>
        <authorList>
            <person name="Ichikawa N."/>
            <person name="Kimura A."/>
            <person name="Kitahashi Y."/>
            <person name="Komaki H."/>
            <person name="Oguchi A."/>
        </authorList>
    </citation>
    <scope>NUCLEOTIDE SEQUENCE [LARGE SCALE GENOMIC DNA]</scope>
    <source>
        <strain evidence="10 11">NBRC 16267</strain>
    </source>
</reference>
<dbReference type="Gene3D" id="1.20.1720.10">
    <property type="entry name" value="Multidrug resistance protein D"/>
    <property type="match status" value="1"/>
</dbReference>
<dbReference type="EMBL" id="BLAF01000007">
    <property type="protein sequence ID" value="GES18393.1"/>
    <property type="molecule type" value="Genomic_DNA"/>
</dbReference>
<proteinExistence type="inferred from homology"/>
<feature type="transmembrane region" description="Helical" evidence="8">
    <location>
        <begin position="113"/>
        <end position="134"/>
    </location>
</feature>
<dbReference type="InterPro" id="IPR011701">
    <property type="entry name" value="MFS"/>
</dbReference>
<keyword evidence="6 8" id="KW-1133">Transmembrane helix</keyword>
<dbReference type="InterPro" id="IPR005829">
    <property type="entry name" value="Sugar_transporter_CS"/>
</dbReference>
<evidence type="ECO:0000256" key="4">
    <source>
        <dbReference type="ARBA" id="ARBA00022475"/>
    </source>
</evidence>
<evidence type="ECO:0000256" key="3">
    <source>
        <dbReference type="ARBA" id="ARBA00022448"/>
    </source>
</evidence>
<keyword evidence="4" id="KW-1003">Cell membrane</keyword>
<evidence type="ECO:0000256" key="5">
    <source>
        <dbReference type="ARBA" id="ARBA00022692"/>
    </source>
</evidence>
<keyword evidence="5 8" id="KW-0812">Transmembrane</keyword>
<dbReference type="PANTHER" id="PTHR23502">
    <property type="entry name" value="MAJOR FACILITATOR SUPERFAMILY"/>
    <property type="match status" value="1"/>
</dbReference>
<keyword evidence="3" id="KW-0813">Transport</keyword>
<feature type="transmembrane region" description="Helical" evidence="8">
    <location>
        <begin position="380"/>
        <end position="399"/>
    </location>
</feature>
<comment type="caution">
    <text evidence="10">The sequence shown here is derived from an EMBL/GenBank/DDBJ whole genome shotgun (WGS) entry which is preliminary data.</text>
</comment>
<feature type="transmembrane region" description="Helical" evidence="8">
    <location>
        <begin position="177"/>
        <end position="196"/>
    </location>
</feature>
<sequence length="416" mass="43363">MSAEPETRSESAAATGWQYVRLVLLLGCLTALPPLSIDLYLPALPQVRDDLQATDSMTQLTFTGMLIGMGLGQLIVGPLSDAVGRRRPLLFGLLAHASASLLCAVAPNIEVLAALRLLQGLSASAVSVVIMATIRDRFQGTAMARIISRNMLVVAMAPILAPSLGSQLLRFTDWRGIFATLLVIGLVLALGAFLFLDESLPRERRRSSRPRAVASSYLEILRDRTFISLAMIGGLTAAAVFSYIGASSFVFQDGFGLSEQEFGLVFGINAILFLAGAQLNPVLISRFPLIRVMMAANLVGLLAALSAVVLALGEIGGPAGAAVPMGVVLFTIGMVLPNTPALALHRHGVNAGLAAAVLGCLQSGTGGLVAPLVGAIGVKTALPLSLVMTTALVLAGALLRLTSRDTSVYEIGGRKS</sequence>
<feature type="transmembrane region" description="Helical" evidence="8">
    <location>
        <begin position="146"/>
        <end position="165"/>
    </location>
</feature>
<evidence type="ECO:0000259" key="9">
    <source>
        <dbReference type="PROSITE" id="PS50850"/>
    </source>
</evidence>
<feature type="transmembrane region" description="Helical" evidence="8">
    <location>
        <begin position="319"/>
        <end position="337"/>
    </location>
</feature>
<dbReference type="InterPro" id="IPR004812">
    <property type="entry name" value="Efflux_drug-R_Bcr/CmlA"/>
</dbReference>
<name>A0A5M3XHB6_9ACTN</name>
<feature type="transmembrane region" description="Helical" evidence="8">
    <location>
        <begin position="226"/>
        <end position="250"/>
    </location>
</feature>
<dbReference type="FunFam" id="1.20.1720.10:FF:000005">
    <property type="entry name" value="Bcr/CflA family efflux transporter"/>
    <property type="match status" value="1"/>
</dbReference>
<dbReference type="Pfam" id="PF07690">
    <property type="entry name" value="MFS_1"/>
    <property type="match status" value="1"/>
</dbReference>
<keyword evidence="11" id="KW-1185">Reference proteome</keyword>
<feature type="transmembrane region" description="Helical" evidence="8">
    <location>
        <begin position="349"/>
        <end position="374"/>
    </location>
</feature>
<dbReference type="GO" id="GO:0005886">
    <property type="term" value="C:plasma membrane"/>
    <property type="evidence" value="ECO:0007669"/>
    <property type="project" value="UniProtKB-SubCell"/>
</dbReference>
<comment type="subcellular location">
    <subcellularLocation>
        <location evidence="1">Cell membrane</location>
        <topology evidence="1">Multi-pass membrane protein</topology>
    </subcellularLocation>
</comment>
<dbReference type="RefSeq" id="WP_155343533.1">
    <property type="nucleotide sequence ID" value="NZ_BAAAHM010000010.1"/>
</dbReference>
<protein>
    <submittedName>
        <fullName evidence="10">Putative multidrug resistance transporter, Bcr/CflA family protein</fullName>
    </submittedName>
</protein>
<dbReference type="GO" id="GO:0042910">
    <property type="term" value="F:xenobiotic transmembrane transporter activity"/>
    <property type="evidence" value="ECO:0007669"/>
    <property type="project" value="InterPro"/>
</dbReference>
<feature type="domain" description="Major facilitator superfamily (MFS) profile" evidence="9">
    <location>
        <begin position="22"/>
        <end position="408"/>
    </location>
</feature>